<feature type="signal peptide" evidence="1">
    <location>
        <begin position="1"/>
        <end position="30"/>
    </location>
</feature>
<dbReference type="SUPFAM" id="SSF47473">
    <property type="entry name" value="EF-hand"/>
    <property type="match status" value="1"/>
</dbReference>
<evidence type="ECO:0000313" key="3">
    <source>
        <dbReference type="EMBL" id="TPH15269.1"/>
    </source>
</evidence>
<dbReference type="InterPro" id="IPR018247">
    <property type="entry name" value="EF_Hand_1_Ca_BS"/>
</dbReference>
<organism evidence="3 4">
    <name type="scientific">Litorilituus lipolyticus</name>
    <dbReference type="NCBI Taxonomy" id="2491017"/>
    <lineage>
        <taxon>Bacteria</taxon>
        <taxon>Pseudomonadati</taxon>
        <taxon>Pseudomonadota</taxon>
        <taxon>Gammaproteobacteria</taxon>
        <taxon>Alteromonadales</taxon>
        <taxon>Colwelliaceae</taxon>
        <taxon>Litorilituus</taxon>
    </lineage>
</organism>
<evidence type="ECO:0000259" key="2">
    <source>
        <dbReference type="PROSITE" id="PS50222"/>
    </source>
</evidence>
<name>A0A502KXR8_9GAMM</name>
<feature type="chain" id="PRO_5021384714" description="EF-hand domain-containing protein" evidence="1">
    <location>
        <begin position="31"/>
        <end position="109"/>
    </location>
</feature>
<dbReference type="OrthoDB" id="6228508at2"/>
<dbReference type="GO" id="GO:0005509">
    <property type="term" value="F:calcium ion binding"/>
    <property type="evidence" value="ECO:0007669"/>
    <property type="project" value="InterPro"/>
</dbReference>
<dbReference type="InterPro" id="IPR011992">
    <property type="entry name" value="EF-hand-dom_pair"/>
</dbReference>
<evidence type="ECO:0000256" key="1">
    <source>
        <dbReference type="SAM" id="SignalP"/>
    </source>
</evidence>
<comment type="caution">
    <text evidence="3">The sequence shown here is derived from an EMBL/GenBank/DDBJ whole genome shotgun (WGS) entry which is preliminary data.</text>
</comment>
<gene>
    <name evidence="3" type="ORF">EPA86_09365</name>
</gene>
<dbReference type="AlphaFoldDB" id="A0A502KXR8"/>
<keyword evidence="1" id="KW-0732">Signal</keyword>
<reference evidence="3 4" key="1">
    <citation type="submission" date="2019-01" db="EMBL/GenBank/DDBJ databases">
        <title>Litorilituus lipolytica sp. nov., isolated from intertidal sand of the Yellow Sea in China.</title>
        <authorList>
            <person name="Liu A."/>
        </authorList>
    </citation>
    <scope>NUCLEOTIDE SEQUENCE [LARGE SCALE GENOMIC DNA]</scope>
    <source>
        <strain evidence="3 4">RZ04</strain>
    </source>
</reference>
<evidence type="ECO:0000313" key="4">
    <source>
        <dbReference type="Proteomes" id="UP000315303"/>
    </source>
</evidence>
<sequence>MQGTTMKSLSLTKVSLFVATAITASFIVNANEKTEADVVKAKDATTEVAKKSDAVAFSSLDTNKDGELSLSEVKASNNKLLARTFSEIDSNSDNLLTQKELESYVASAK</sequence>
<dbReference type="PROSITE" id="PS00018">
    <property type="entry name" value="EF_HAND_1"/>
    <property type="match status" value="1"/>
</dbReference>
<dbReference type="Proteomes" id="UP000315303">
    <property type="component" value="Unassembled WGS sequence"/>
</dbReference>
<accession>A0A502KXR8</accession>
<protein>
    <recommendedName>
        <fullName evidence="2">EF-hand domain-containing protein</fullName>
    </recommendedName>
</protein>
<feature type="domain" description="EF-hand" evidence="2">
    <location>
        <begin position="76"/>
        <end position="109"/>
    </location>
</feature>
<dbReference type="Pfam" id="PF13202">
    <property type="entry name" value="EF-hand_5"/>
    <property type="match status" value="2"/>
</dbReference>
<dbReference type="EMBL" id="SAWY01000020">
    <property type="protein sequence ID" value="TPH15269.1"/>
    <property type="molecule type" value="Genomic_DNA"/>
</dbReference>
<dbReference type="Gene3D" id="1.10.238.10">
    <property type="entry name" value="EF-hand"/>
    <property type="match status" value="1"/>
</dbReference>
<dbReference type="PROSITE" id="PS50222">
    <property type="entry name" value="EF_HAND_2"/>
    <property type="match status" value="1"/>
</dbReference>
<keyword evidence="4" id="KW-1185">Reference proteome</keyword>
<proteinExistence type="predicted"/>
<dbReference type="InterPro" id="IPR002048">
    <property type="entry name" value="EF_hand_dom"/>
</dbReference>